<sequence>MNKINNPHDKFFRELMGDKEKAKDFLVNFLPKKILQLINLEKIKIVKDSFVDEELKEYFSDILYRVDLDGKKGYIYFLLEHKSYPYKVTSFQLLKYMVQIWGLHLKQKPKEKLPVIVPLVFYHGQETWSIDKKLSSLIVPVSEELKPYIPNFEYELCDLSTYSDEEIKGLVMFEMGMLILKHISHKNFETKLNKILALYKNLQEKERGMDFIQALIHYVLNASEIPVEHLKEIVETQISKEEGEKIMTTAEKLIEQGVEQGLEQGIEQGLQEGIIENLEVRFGFISEEMRSKIKKVENIEQLKKYHKESILVKSLEGFSL</sequence>
<dbReference type="Pfam" id="PF04754">
    <property type="entry name" value="Transposase_31"/>
    <property type="match status" value="1"/>
</dbReference>
<dbReference type="AlphaFoldDB" id="A0A3B0VVW1"/>
<dbReference type="PANTHER" id="PTHR34611">
    <property type="match status" value="1"/>
</dbReference>
<proteinExistence type="inferred from homology"/>
<dbReference type="InterPro" id="IPR051699">
    <property type="entry name" value="Rpn/YhgA-like_nuclease"/>
</dbReference>
<dbReference type="InterPro" id="IPR006842">
    <property type="entry name" value="Transposase_31"/>
</dbReference>
<comment type="similarity">
    <text evidence="1">Belongs to the Rpn/YhgA-like nuclease family.</text>
</comment>
<gene>
    <name evidence="3" type="ORF">MNBD_GAMMA03-1551</name>
</gene>
<feature type="domain" description="Transposase (putative) YhgA-like" evidence="2">
    <location>
        <begin position="6"/>
        <end position="207"/>
    </location>
</feature>
<name>A0A3B0VVW1_9ZZZZ</name>
<evidence type="ECO:0000313" key="3">
    <source>
        <dbReference type="EMBL" id="VAW47768.1"/>
    </source>
</evidence>
<protein>
    <recommendedName>
        <fullName evidence="2">Transposase (putative) YhgA-like domain-containing protein</fullName>
    </recommendedName>
</protein>
<evidence type="ECO:0000259" key="2">
    <source>
        <dbReference type="Pfam" id="PF04754"/>
    </source>
</evidence>
<reference evidence="3" key="1">
    <citation type="submission" date="2018-06" db="EMBL/GenBank/DDBJ databases">
        <authorList>
            <person name="Zhirakovskaya E."/>
        </authorList>
    </citation>
    <scope>NUCLEOTIDE SEQUENCE</scope>
</reference>
<organism evidence="3">
    <name type="scientific">hydrothermal vent metagenome</name>
    <dbReference type="NCBI Taxonomy" id="652676"/>
    <lineage>
        <taxon>unclassified sequences</taxon>
        <taxon>metagenomes</taxon>
        <taxon>ecological metagenomes</taxon>
    </lineage>
</organism>
<accession>A0A3B0VVW1</accession>
<evidence type="ECO:0000256" key="1">
    <source>
        <dbReference type="ARBA" id="ARBA00009787"/>
    </source>
</evidence>
<dbReference type="GO" id="GO:1990238">
    <property type="term" value="F:double-stranded DNA endonuclease activity"/>
    <property type="evidence" value="ECO:0007669"/>
    <property type="project" value="TreeGrafter"/>
</dbReference>
<dbReference type="GO" id="GO:0006310">
    <property type="term" value="P:DNA recombination"/>
    <property type="evidence" value="ECO:0007669"/>
    <property type="project" value="TreeGrafter"/>
</dbReference>
<dbReference type="EMBL" id="UOFC01000165">
    <property type="protein sequence ID" value="VAW47768.1"/>
    <property type="molecule type" value="Genomic_DNA"/>
</dbReference>
<dbReference type="NCBIfam" id="TIGR01784">
    <property type="entry name" value="T_den_put_tspse"/>
    <property type="match status" value="1"/>
</dbReference>
<dbReference type="PANTHER" id="PTHR34611:SF2">
    <property type="entry name" value="INACTIVE RECOMBINATION-PROMOTING NUCLEASE-LIKE PROTEIN RPNE-RELATED"/>
    <property type="match status" value="1"/>
</dbReference>
<dbReference type="InterPro" id="IPR010106">
    <property type="entry name" value="RpnA"/>
</dbReference>